<evidence type="ECO:0000313" key="4">
    <source>
        <dbReference type="Proteomes" id="UP000186817"/>
    </source>
</evidence>
<dbReference type="AlphaFoldDB" id="A0A1Q9DS69"/>
<dbReference type="EMBL" id="LSRX01000411">
    <property type="protein sequence ID" value="OLP98023.1"/>
    <property type="molecule type" value="Genomic_DNA"/>
</dbReference>
<dbReference type="OrthoDB" id="10445251at2759"/>
<organism evidence="3 4">
    <name type="scientific">Symbiodinium microadriaticum</name>
    <name type="common">Dinoflagellate</name>
    <name type="synonym">Zooxanthella microadriatica</name>
    <dbReference type="NCBI Taxonomy" id="2951"/>
    <lineage>
        <taxon>Eukaryota</taxon>
        <taxon>Sar</taxon>
        <taxon>Alveolata</taxon>
        <taxon>Dinophyceae</taxon>
        <taxon>Suessiales</taxon>
        <taxon>Symbiodiniaceae</taxon>
        <taxon>Symbiodinium</taxon>
    </lineage>
</organism>
<dbReference type="Proteomes" id="UP000186817">
    <property type="component" value="Unassembled WGS sequence"/>
</dbReference>
<gene>
    <name evidence="3" type="ORF">AK812_SmicGene19570</name>
</gene>
<feature type="region of interest" description="Disordered" evidence="2">
    <location>
        <begin position="519"/>
        <end position="553"/>
    </location>
</feature>
<feature type="coiled-coil region" evidence="1">
    <location>
        <begin position="484"/>
        <end position="518"/>
    </location>
</feature>
<sequence length="553" mass="61012">MTSSMRCLLFRMLSRGGSSVQHLVTDVHKGFPFQLFRCLAGPAAAAEVKDSRPCLRDPVAAWMLRNFPEPRDLCSDRAGLRHHVHRSEAQLQSSSAGPPECADLADGLCTSVGRLGCQAACAAQAEVFKRGARNREEENWPPGKDTLAQAWCGGPYRAFVHLNCKGKQLKLQGGWQRYTPTGVTQDGDLAFTIEDADDAAWAAEILQSFGGDEGCDALVCASVVADVLVVAQPALSCNKYQLLDTKLVRAILLKTLPSWATCLGTVRGSKTEMMQRIGFLTDISPSWSLPPRSVTAVENEVLQRKPGWMETLDVPTLGPVPSITKFFEKFFKSLLLADPAPATSSTLARISRASPLAFEVLSGRKHDQRLTRAYQRSPARPRFSLGQVTAGGKSDARAFWFLQLRPALDPHGHVMPNADKYYGWICKDKSRCAMRVTAGRTVQDPRPYIHGSWPRLSQLHQGCPGSCTAQNLFLHGSPEVEALIINLCERAENLERERRQFMAEEDEAREKYAEVQEAFLSGPLPVAVEPRKEHHEDDDDDADEDGDEDDDAI</sequence>
<comment type="caution">
    <text evidence="3">The sequence shown here is derived from an EMBL/GenBank/DDBJ whole genome shotgun (WGS) entry which is preliminary data.</text>
</comment>
<reference evidence="3 4" key="1">
    <citation type="submission" date="2016-02" db="EMBL/GenBank/DDBJ databases">
        <title>Genome analysis of coral dinoflagellate symbionts highlights evolutionary adaptations to a symbiotic lifestyle.</title>
        <authorList>
            <person name="Aranda M."/>
            <person name="Li Y."/>
            <person name="Liew Y.J."/>
            <person name="Baumgarten S."/>
            <person name="Simakov O."/>
            <person name="Wilson M."/>
            <person name="Piel J."/>
            <person name="Ashoor H."/>
            <person name="Bougouffa S."/>
            <person name="Bajic V.B."/>
            <person name="Ryu T."/>
            <person name="Ravasi T."/>
            <person name="Bayer T."/>
            <person name="Micklem G."/>
            <person name="Kim H."/>
            <person name="Bhak J."/>
            <person name="Lajeunesse T.C."/>
            <person name="Voolstra C.R."/>
        </authorList>
    </citation>
    <scope>NUCLEOTIDE SEQUENCE [LARGE SCALE GENOMIC DNA]</scope>
    <source>
        <strain evidence="3 4">CCMP2467</strain>
    </source>
</reference>
<keyword evidence="4" id="KW-1185">Reference proteome</keyword>
<name>A0A1Q9DS69_SYMMI</name>
<keyword evidence="1" id="KW-0175">Coiled coil</keyword>
<protein>
    <submittedName>
        <fullName evidence="3">Uncharacterized protein</fullName>
    </submittedName>
</protein>
<accession>A0A1Q9DS69</accession>
<evidence type="ECO:0000256" key="1">
    <source>
        <dbReference type="SAM" id="Coils"/>
    </source>
</evidence>
<feature type="compositionally biased region" description="Acidic residues" evidence="2">
    <location>
        <begin position="536"/>
        <end position="553"/>
    </location>
</feature>
<proteinExistence type="predicted"/>
<evidence type="ECO:0000313" key="3">
    <source>
        <dbReference type="EMBL" id="OLP98023.1"/>
    </source>
</evidence>
<evidence type="ECO:0000256" key="2">
    <source>
        <dbReference type="SAM" id="MobiDB-lite"/>
    </source>
</evidence>